<dbReference type="EMBL" id="JAHHHD010000002">
    <property type="protein sequence ID" value="MBW4657545.1"/>
    <property type="molecule type" value="Genomic_DNA"/>
</dbReference>
<reference evidence="5" key="2">
    <citation type="journal article" date="2022" name="Microbiol. Resour. Announc.">
        <title>Metagenome Sequencing to Explore Phylogenomics of Terrestrial Cyanobacteria.</title>
        <authorList>
            <person name="Ward R.D."/>
            <person name="Stajich J.E."/>
            <person name="Johansen J.R."/>
            <person name="Huntemann M."/>
            <person name="Clum A."/>
            <person name="Foster B."/>
            <person name="Foster B."/>
            <person name="Roux S."/>
            <person name="Palaniappan K."/>
            <person name="Varghese N."/>
            <person name="Mukherjee S."/>
            <person name="Reddy T.B.K."/>
            <person name="Daum C."/>
            <person name="Copeland A."/>
            <person name="Chen I.A."/>
            <person name="Ivanova N.N."/>
            <person name="Kyrpides N.C."/>
            <person name="Shapiro N."/>
            <person name="Eloe-Fadrosh E.A."/>
            <person name="Pietrasiak N."/>
        </authorList>
    </citation>
    <scope>NUCLEOTIDE SEQUENCE</scope>
    <source>
        <strain evidence="5">UHER 2000/2452</strain>
    </source>
</reference>
<dbReference type="InterPro" id="IPR000873">
    <property type="entry name" value="AMP-dep_synth/lig_dom"/>
</dbReference>
<sequence>MTSPIALLRQRSRDSWLIGLDCHSLTKRAEDQLQTLMQEGDRKPPTVLLAEPDPADFVAGFIAACAAQCPIFLGNPHWVEAEWQQVFEQIQPDVILGEVKEFQGVRSKKGKLPEPGWIMIPTGGSSGQVRFAVHTWQTLTASVMGFQQHFESDTINSCCTLPLYHVSGLMQMLRSLLTGGKLAIVPFKQLDFKQPPEFDPTDFFISLVPTQLQRLLQDPEAIAWLSQFRTVLLGGAPAWDDLLAAARRHQIQLAPTYGMTETASQVATLKPVDFLAGKTGSGRALPHAKIQIVDPQNQPMERGQVGAIAIQSASLALGYYGNWGALPQTTFQTDDVGYLDAEGYLHIVGRASRKIITGGENVFPDEVEAAIRATGLVADVCVVGLPDRQWGEGVTAVYVPCHPEVEVAQIQGAIASRLSRFKQPKRWVIVEALPRNAQGKISYESVKTLGD</sequence>
<feature type="domain" description="AMP-dependent synthetase/ligase" evidence="3">
    <location>
        <begin position="119"/>
        <end position="320"/>
    </location>
</feature>
<dbReference type="GO" id="GO:0006631">
    <property type="term" value="P:fatty acid metabolic process"/>
    <property type="evidence" value="ECO:0007669"/>
    <property type="project" value="TreeGrafter"/>
</dbReference>
<comment type="caution">
    <text evidence="5">The sequence shown here is derived from an EMBL/GenBank/DDBJ whole genome shotgun (WGS) entry which is preliminary data.</text>
</comment>
<dbReference type="CDD" id="cd17630">
    <property type="entry name" value="OSB_MenE-like"/>
    <property type="match status" value="1"/>
</dbReference>
<dbReference type="GO" id="GO:0031956">
    <property type="term" value="F:medium-chain fatty acid-CoA ligase activity"/>
    <property type="evidence" value="ECO:0007669"/>
    <property type="project" value="TreeGrafter"/>
</dbReference>
<dbReference type="Gene3D" id="3.30.300.30">
    <property type="match status" value="1"/>
</dbReference>
<dbReference type="Gene3D" id="3.40.50.12780">
    <property type="entry name" value="N-terminal domain of ligase-like"/>
    <property type="match status" value="1"/>
</dbReference>
<dbReference type="PANTHER" id="PTHR43201">
    <property type="entry name" value="ACYL-COA SYNTHETASE"/>
    <property type="match status" value="1"/>
</dbReference>
<evidence type="ECO:0000259" key="4">
    <source>
        <dbReference type="Pfam" id="PF13193"/>
    </source>
</evidence>
<dbReference type="InterPro" id="IPR042099">
    <property type="entry name" value="ANL_N_sf"/>
</dbReference>
<comment type="similarity">
    <text evidence="1">Belongs to the ATP-dependent AMP-binding enzyme family.</text>
</comment>
<dbReference type="Pfam" id="PF00501">
    <property type="entry name" value="AMP-binding"/>
    <property type="match status" value="1"/>
</dbReference>
<keyword evidence="2 5" id="KW-0436">Ligase</keyword>
<dbReference type="InterPro" id="IPR025110">
    <property type="entry name" value="AMP-bd_C"/>
</dbReference>
<dbReference type="SUPFAM" id="SSF56801">
    <property type="entry name" value="Acetyl-CoA synthetase-like"/>
    <property type="match status" value="1"/>
</dbReference>
<dbReference type="InterPro" id="IPR045851">
    <property type="entry name" value="AMP-bd_C_sf"/>
</dbReference>
<reference evidence="5" key="1">
    <citation type="submission" date="2021-05" db="EMBL/GenBank/DDBJ databases">
        <authorList>
            <person name="Pietrasiak N."/>
            <person name="Ward R."/>
            <person name="Stajich J.E."/>
            <person name="Kurbessoian T."/>
        </authorList>
    </citation>
    <scope>NUCLEOTIDE SEQUENCE</scope>
    <source>
        <strain evidence="5">UHER 2000/2452</strain>
    </source>
</reference>
<accession>A0A951UKS3</accession>
<gene>
    <name evidence="5" type="ORF">KME15_02630</name>
</gene>
<evidence type="ECO:0000313" key="6">
    <source>
        <dbReference type="Proteomes" id="UP000757435"/>
    </source>
</evidence>
<dbReference type="PANTHER" id="PTHR43201:SF5">
    <property type="entry name" value="MEDIUM-CHAIN ACYL-COA LIGASE ACSF2, MITOCHONDRIAL"/>
    <property type="match status" value="1"/>
</dbReference>
<feature type="domain" description="AMP-binding enzyme C-terminal" evidence="4">
    <location>
        <begin position="366"/>
        <end position="440"/>
    </location>
</feature>
<evidence type="ECO:0000313" key="5">
    <source>
        <dbReference type="EMBL" id="MBW4657545.1"/>
    </source>
</evidence>
<name>A0A951UKS3_9CYAN</name>
<organism evidence="5 6">
    <name type="scientific">Drouetiella hepatica Uher 2000/2452</name>
    <dbReference type="NCBI Taxonomy" id="904376"/>
    <lineage>
        <taxon>Bacteria</taxon>
        <taxon>Bacillati</taxon>
        <taxon>Cyanobacteriota</taxon>
        <taxon>Cyanophyceae</taxon>
        <taxon>Oculatellales</taxon>
        <taxon>Oculatellaceae</taxon>
        <taxon>Drouetiella</taxon>
    </lineage>
</organism>
<dbReference type="AlphaFoldDB" id="A0A951UKS3"/>
<dbReference type="Pfam" id="PF13193">
    <property type="entry name" value="AMP-binding_C"/>
    <property type="match status" value="1"/>
</dbReference>
<dbReference type="Proteomes" id="UP000757435">
    <property type="component" value="Unassembled WGS sequence"/>
</dbReference>
<evidence type="ECO:0000259" key="3">
    <source>
        <dbReference type="Pfam" id="PF00501"/>
    </source>
</evidence>
<protein>
    <submittedName>
        <fullName evidence="5">2-succinylbenzoate--CoA ligase</fullName>
    </submittedName>
</protein>
<proteinExistence type="inferred from homology"/>
<evidence type="ECO:0000256" key="1">
    <source>
        <dbReference type="ARBA" id="ARBA00006432"/>
    </source>
</evidence>
<evidence type="ECO:0000256" key="2">
    <source>
        <dbReference type="ARBA" id="ARBA00022598"/>
    </source>
</evidence>